<feature type="transmembrane region" description="Helical" evidence="1">
    <location>
        <begin position="427"/>
        <end position="444"/>
    </location>
</feature>
<keyword evidence="1" id="KW-1133">Transmembrane helix</keyword>
<dbReference type="PANTHER" id="PTHR38454">
    <property type="entry name" value="INTEGRAL MEMBRANE PROTEIN-RELATED"/>
    <property type="match status" value="1"/>
</dbReference>
<gene>
    <name evidence="2" type="ORF">DSM106044_04251</name>
</gene>
<evidence type="ECO:0000313" key="2">
    <source>
        <dbReference type="EMBL" id="TLC98921.1"/>
    </source>
</evidence>
<feature type="transmembrane region" description="Helical" evidence="1">
    <location>
        <begin position="154"/>
        <end position="173"/>
    </location>
</feature>
<feature type="transmembrane region" description="Helical" evidence="1">
    <location>
        <begin position="396"/>
        <end position="415"/>
    </location>
</feature>
<feature type="transmembrane region" description="Helical" evidence="1">
    <location>
        <begin position="254"/>
        <end position="274"/>
    </location>
</feature>
<feature type="transmembrane region" description="Helical" evidence="1">
    <location>
        <begin position="883"/>
        <end position="902"/>
    </location>
</feature>
<feature type="transmembrane region" description="Helical" evidence="1">
    <location>
        <begin position="21"/>
        <end position="44"/>
    </location>
</feature>
<organism evidence="2 3">
    <name type="scientific">Robinsoniella peoriensis</name>
    <dbReference type="NCBI Taxonomy" id="180332"/>
    <lineage>
        <taxon>Bacteria</taxon>
        <taxon>Bacillati</taxon>
        <taxon>Bacillota</taxon>
        <taxon>Clostridia</taxon>
        <taxon>Lachnospirales</taxon>
        <taxon>Lachnospiraceae</taxon>
        <taxon>Robinsoniella</taxon>
    </lineage>
</organism>
<keyword evidence="1" id="KW-0812">Transmembrane</keyword>
<dbReference type="EMBL" id="QGQD01000079">
    <property type="protein sequence ID" value="TLC98921.1"/>
    <property type="molecule type" value="Genomic_DNA"/>
</dbReference>
<feature type="transmembrane region" description="Helical" evidence="1">
    <location>
        <begin position="203"/>
        <end position="233"/>
    </location>
</feature>
<keyword evidence="3" id="KW-1185">Reference proteome</keyword>
<dbReference type="RefSeq" id="WP_138003613.1">
    <property type="nucleotide sequence ID" value="NZ_QGQD01000079.1"/>
</dbReference>
<evidence type="ECO:0000256" key="1">
    <source>
        <dbReference type="SAM" id="Phobius"/>
    </source>
</evidence>
<feature type="transmembrane region" description="Helical" evidence="1">
    <location>
        <begin position="456"/>
        <end position="476"/>
    </location>
</feature>
<dbReference type="AlphaFoldDB" id="A0A4U8Q2E9"/>
<accession>A0A4U8Q2E9</accession>
<reference evidence="2 3" key="1">
    <citation type="journal article" date="2019" name="Anaerobe">
        <title>Detection of Robinsoniella peoriensis in multiple bone samples of a trauma patient.</title>
        <authorList>
            <person name="Schrottner P."/>
            <person name="Hartwich K."/>
            <person name="Bunk B."/>
            <person name="Schober I."/>
            <person name="Helbig S."/>
            <person name="Rudolph W.W."/>
            <person name="Gunzer F."/>
        </authorList>
    </citation>
    <scope>NUCLEOTIDE SEQUENCE [LARGE SCALE GENOMIC DNA]</scope>
    <source>
        <strain evidence="2 3">DSM 106044</strain>
    </source>
</reference>
<protein>
    <submittedName>
        <fullName evidence="2">Putative membrane protein</fullName>
    </submittedName>
</protein>
<name>A0A4U8Q2E9_9FIRM</name>
<feature type="transmembrane region" description="Helical" evidence="1">
    <location>
        <begin position="338"/>
        <end position="358"/>
    </location>
</feature>
<dbReference type="Pfam" id="PF09586">
    <property type="entry name" value="YfhO"/>
    <property type="match status" value="1"/>
</dbReference>
<comment type="caution">
    <text evidence="2">The sequence shown here is derived from an EMBL/GenBank/DDBJ whole genome shotgun (WGS) entry which is preliminary data.</text>
</comment>
<keyword evidence="1" id="KW-0472">Membrane</keyword>
<feature type="transmembrane region" description="Helical" evidence="1">
    <location>
        <begin position="310"/>
        <end position="331"/>
    </location>
</feature>
<feature type="transmembrane region" description="Helical" evidence="1">
    <location>
        <begin position="370"/>
        <end position="389"/>
    </location>
</feature>
<dbReference type="PANTHER" id="PTHR38454:SF1">
    <property type="entry name" value="INTEGRAL MEMBRANE PROTEIN"/>
    <property type="match status" value="1"/>
</dbReference>
<feature type="transmembrane region" description="Helical" evidence="1">
    <location>
        <begin position="125"/>
        <end position="145"/>
    </location>
</feature>
<dbReference type="InterPro" id="IPR018580">
    <property type="entry name" value="Uncharacterised_YfhO"/>
</dbReference>
<proteinExistence type="predicted"/>
<sequence length="915" mass="103689">MDGIVSKLKKYDSKSLRNQRINYYVIYTILFIAIAFACFLGFLLDGKSMIWKVDGLNQHYSSLAYFGKYLRSIISTLFSTGKLSIPLWDPHIGYGSDVLNTLNYYAIGDPLNLLAVFVPASKADYLYEFLILLKMYLAGIGFSAFCRMMNKGRFATLCGAFTYAFCTFALYTAGRHPFFINPMIYLPLLLIGIEKIFAKKKPYFFIAMVFISGISNFYFFYMLSILIVVYAIIRFFFIYQEHRIKNFFLCLRNFAGYYITGALMACALFLPNALALMSSERFSVDRAFQLFYNSQYYKALPFNLLSNKMIGNWTLLGCAVIVIPAVFLLILEWKKHKELAIGFVVLSVFFMFPIIGRAMNGFSYASNRWEWGYCLLLAFILTTMMPDLLCLKKKQIAFISGGILCYLLIYLLLTINRGIDKSLVPSWIILFITLGVLAAISLNKKKDNILKCSPKNLSYLAVLAVTVASIAVYGNLDYFPRKGNLDIYVTRGEAYHEVVNGQAGAANKIGDKEFNRFEILDQSPSSTAGNMAMLNGVSGTSFYLSQSDSNVYNALSENANRFYHSFSYKSLDNRAMLGTLSNVKYEIVEKGKSDNIFYGYETYTDEKTDGLDYQIYKNKYSLPFGYTYSGYITKEQFDNLSPLKRQEAMMQGAVLEQKVTDLNEAEPQFTEKEIPFEVKCSKNVTYKDGVFKVKKESSVTIEFKGAEASETYLYFKNLLFEGGNERNSKALVSVGANGIHKYLYLLSPDRRSFEGIRDHAVNLGYSKDSLNSIKVKFKNKGKYSFKDMKVICQPMDNYPAQAGELKADHLENKEFAANKISGTIDLASSKLLCLTIPYSKGWTAYVDGKKAEILRTNTMYSGIVLNKGKHVVELRYFTPGLKAGLLCTLMGVVFLAVIIIYHKKKKSVSTDRKSE</sequence>
<dbReference type="Proteomes" id="UP000306509">
    <property type="component" value="Unassembled WGS sequence"/>
</dbReference>
<dbReference type="STRING" id="180332.GCA_000797495_02678"/>
<evidence type="ECO:0000313" key="3">
    <source>
        <dbReference type="Proteomes" id="UP000306509"/>
    </source>
</evidence>